<dbReference type="CDD" id="cd00636">
    <property type="entry name" value="TroA-like"/>
    <property type="match status" value="1"/>
</dbReference>
<reference evidence="2" key="1">
    <citation type="submission" date="2016-11" db="UniProtKB">
        <authorList>
            <consortium name="WormBaseParasite"/>
        </authorList>
    </citation>
    <scope>IDENTIFICATION</scope>
</reference>
<evidence type="ECO:0000313" key="2">
    <source>
        <dbReference type="WBParaSite" id="snap_masked-unitig_12306-processed-gene-0.0-mRNA-1"/>
    </source>
</evidence>
<name>A0A1I8JMV2_9PLAT</name>
<accession>A0A1I8JMV2</accession>
<sequence>FKRVGKVFKIARRPKAAKVIANSADDVGKVAKKSKSFSTARSLLIGGTVGAVKAVGRRVGRVFGRGKKAPKAAADIAQSAEKVGKTAKKRPQCDKNSRNQCWHWNACRRYHWCWQFGLHK</sequence>
<dbReference type="AlphaFoldDB" id="A0A1I8JMV2"/>
<proteinExistence type="predicted"/>
<keyword evidence="1" id="KW-1185">Reference proteome</keyword>
<dbReference type="WBParaSite" id="snap_masked-unitig_12306-processed-gene-0.0-mRNA-1">
    <property type="protein sequence ID" value="snap_masked-unitig_12306-processed-gene-0.0-mRNA-1"/>
    <property type="gene ID" value="snap_masked-unitig_12306-processed-gene-0.0"/>
</dbReference>
<dbReference type="Proteomes" id="UP000095280">
    <property type="component" value="Unplaced"/>
</dbReference>
<evidence type="ECO:0000313" key="1">
    <source>
        <dbReference type="Proteomes" id="UP000095280"/>
    </source>
</evidence>
<organism evidence="1 2">
    <name type="scientific">Macrostomum lignano</name>
    <dbReference type="NCBI Taxonomy" id="282301"/>
    <lineage>
        <taxon>Eukaryota</taxon>
        <taxon>Metazoa</taxon>
        <taxon>Spiralia</taxon>
        <taxon>Lophotrochozoa</taxon>
        <taxon>Platyhelminthes</taxon>
        <taxon>Rhabditophora</taxon>
        <taxon>Macrostomorpha</taxon>
        <taxon>Macrostomida</taxon>
        <taxon>Macrostomidae</taxon>
        <taxon>Macrostomum</taxon>
    </lineage>
</organism>
<protein>
    <submittedName>
        <fullName evidence="2">Gly-zipper_YMGG domain-containing protein</fullName>
    </submittedName>
</protein>